<evidence type="ECO:0000256" key="1">
    <source>
        <dbReference type="SAM" id="MobiDB-lite"/>
    </source>
</evidence>
<protein>
    <submittedName>
        <fullName evidence="2">Uncharacterized protein</fullName>
    </submittedName>
</protein>
<evidence type="ECO:0000313" key="3">
    <source>
        <dbReference type="Proteomes" id="UP000464707"/>
    </source>
</evidence>
<dbReference type="EMBL" id="MN395285">
    <property type="protein sequence ID" value="QHB49646.1"/>
    <property type="molecule type" value="Genomic_DNA"/>
</dbReference>
<dbReference type="Proteomes" id="UP000464707">
    <property type="component" value="Segment"/>
</dbReference>
<feature type="compositionally biased region" description="Low complexity" evidence="1">
    <location>
        <begin position="1"/>
        <end position="13"/>
    </location>
</feature>
<organism evidence="2 3">
    <name type="scientific">Klebsiella phage PhiKpNIH-10</name>
    <dbReference type="NCBI Taxonomy" id="2689113"/>
    <lineage>
        <taxon>Viruses</taxon>
        <taxon>Duplodnaviria</taxon>
        <taxon>Heunggongvirae</taxon>
        <taxon>Uroviricota</taxon>
        <taxon>Caudoviricetes</taxon>
        <taxon>Drexlerviridae</taxon>
        <taxon>Webervirus</taxon>
        <taxon>Webervirus mezzogao</taxon>
    </lineage>
</organism>
<reference evidence="2 3" key="1">
    <citation type="submission" date="2019-08" db="EMBL/GenBank/DDBJ databases">
        <title>Phage resistance in multidrug-resistant Klebsiella pneumoniae ST258 evolves via diverse mutations that culminate in impaired adsorption.</title>
        <authorList>
            <person name="Hesse S.E."/>
            <person name="Rajaure M."/>
            <person name="Wall E.A."/>
            <person name="Bliskovsky V.V."/>
            <person name="Gottesman S."/>
            <person name="Adhya S."/>
        </authorList>
    </citation>
    <scope>NUCLEOTIDE SEQUENCE [LARGE SCALE GENOMIC DNA]</scope>
</reference>
<name>A0A6B9LSD3_9CAUD</name>
<accession>A0A6B9LSD3</accession>
<sequence>MHARANNRNSAASVALYPNHQHGKRQEEWPCHDFQQQPNFAPSPGCRSHTHQPKPPRAASTAYTSTGAASGASPSFAAFT</sequence>
<evidence type="ECO:0000313" key="2">
    <source>
        <dbReference type="EMBL" id="QHB49646.1"/>
    </source>
</evidence>
<proteinExistence type="predicted"/>
<feature type="region of interest" description="Disordered" evidence="1">
    <location>
        <begin position="1"/>
        <end position="80"/>
    </location>
</feature>
<feature type="compositionally biased region" description="Low complexity" evidence="1">
    <location>
        <begin position="58"/>
        <end position="80"/>
    </location>
</feature>